<evidence type="ECO:0000313" key="1">
    <source>
        <dbReference type="EMBL" id="MBM6672577.1"/>
    </source>
</evidence>
<dbReference type="EMBL" id="JACJJG010000003">
    <property type="protein sequence ID" value="MBM6672577.1"/>
    <property type="molecule type" value="Genomic_DNA"/>
</dbReference>
<protein>
    <recommendedName>
        <fullName evidence="3">Lipoprotein</fullName>
    </recommendedName>
</protein>
<comment type="caution">
    <text evidence="1">The sequence shown here is derived from an EMBL/GenBank/DDBJ whole genome shotgun (WGS) entry which is preliminary data.</text>
</comment>
<dbReference type="RefSeq" id="WP_205103045.1">
    <property type="nucleotide sequence ID" value="NZ_JACJJG010000003.1"/>
</dbReference>
<sequence>MKSFNSTLLFLCVLIIAGCNNKRSAPVIDILPADSAVVDTTVYGRCGDGTAMHTLELVTDKNDTIVYTLEGVDTCTDVQGGLFVGDRIAVIGERVNGLNEAMYAKKVINLTSLLGLWSSLDKRFEIREGGAVVSNTGEPKPYTEWKILNGKLVLSSDTFDIYSLGPDSLYLENDKGIYGYKRVRNENIDNKIDDTNK</sequence>
<reference evidence="1" key="2">
    <citation type="journal article" date="2021" name="Sci. Rep.">
        <title>The distribution of antibiotic resistance genes in chicken gut microbiota commensals.</title>
        <authorList>
            <person name="Juricova H."/>
            <person name="Matiasovicova J."/>
            <person name="Kubasova T."/>
            <person name="Cejkova D."/>
            <person name="Rychlik I."/>
        </authorList>
    </citation>
    <scope>NUCLEOTIDE SEQUENCE</scope>
    <source>
        <strain evidence="1">An824</strain>
    </source>
</reference>
<name>A0A938WRE1_9BACT</name>
<keyword evidence="2" id="KW-1185">Reference proteome</keyword>
<proteinExistence type="predicted"/>
<accession>A0A938WRE1</accession>
<reference evidence="1" key="1">
    <citation type="submission" date="2020-08" db="EMBL/GenBank/DDBJ databases">
        <authorList>
            <person name="Cejkova D."/>
            <person name="Kubasova T."/>
            <person name="Jahodarova E."/>
            <person name="Rychlik I."/>
        </authorList>
    </citation>
    <scope>NUCLEOTIDE SEQUENCE</scope>
    <source>
        <strain evidence="1">An824</strain>
    </source>
</reference>
<evidence type="ECO:0000313" key="2">
    <source>
        <dbReference type="Proteomes" id="UP000706891"/>
    </source>
</evidence>
<dbReference type="PROSITE" id="PS51257">
    <property type="entry name" value="PROKAR_LIPOPROTEIN"/>
    <property type="match status" value="1"/>
</dbReference>
<evidence type="ECO:0008006" key="3">
    <source>
        <dbReference type="Google" id="ProtNLM"/>
    </source>
</evidence>
<organism evidence="1 2">
    <name type="scientific">Marseilla massiliensis</name>
    <dbReference type="NCBI Taxonomy" id="1841864"/>
    <lineage>
        <taxon>Bacteria</taxon>
        <taxon>Pseudomonadati</taxon>
        <taxon>Bacteroidota</taxon>
        <taxon>Bacteroidia</taxon>
        <taxon>Bacteroidales</taxon>
        <taxon>Prevotellaceae</taxon>
        <taxon>Marseilla</taxon>
    </lineage>
</organism>
<dbReference type="AlphaFoldDB" id="A0A938WRE1"/>
<gene>
    <name evidence="1" type="ORF">H6A34_01550</name>
</gene>
<dbReference type="Proteomes" id="UP000706891">
    <property type="component" value="Unassembled WGS sequence"/>
</dbReference>